<accession>A0A942V559</accession>
<dbReference type="Pfam" id="PF01370">
    <property type="entry name" value="Epimerase"/>
    <property type="match status" value="1"/>
</dbReference>
<keyword evidence="4" id="KW-1185">Reference proteome</keyword>
<dbReference type="Proteomes" id="UP000724672">
    <property type="component" value="Unassembled WGS sequence"/>
</dbReference>
<evidence type="ECO:0000259" key="2">
    <source>
        <dbReference type="Pfam" id="PF01370"/>
    </source>
</evidence>
<comment type="caution">
    <text evidence="3">The sequence shown here is derived from an EMBL/GenBank/DDBJ whole genome shotgun (WGS) entry which is preliminary data.</text>
</comment>
<dbReference type="SUPFAM" id="SSF51735">
    <property type="entry name" value="NAD(P)-binding Rossmann-fold domains"/>
    <property type="match status" value="1"/>
</dbReference>
<evidence type="ECO:0000313" key="3">
    <source>
        <dbReference type="EMBL" id="MBS4540062.1"/>
    </source>
</evidence>
<sequence length="315" mass="36012">MILVTGASGFIGSKLCEALLHHGHKVLGVDNFYHNYDKWIKEFNIKNLLGDPDFIFLENNILDPSMKQLIEGLNIESVIHLADIPGVNYCSEVNFDEYIKYNIVATQRILEAIKNKGVKKFIYASSSTVYGETGILPMSEITNPRPISLYGVSKLAGESLATYYGNGYDIDIINLRFFTTYGPHQRPDMAFHKFIKSILLDEDIIVYGDGKQRRDFVYVEDVVDSIVHLLQRELVDEIINIGEGYSLSVNDSISIIENMLNKKGKIVYTEPLIEEQINTKACTNLYEKIMFRDKKTDIEKGINREIKYIKQLYNI</sequence>
<evidence type="ECO:0000256" key="1">
    <source>
        <dbReference type="ARBA" id="ARBA00007637"/>
    </source>
</evidence>
<dbReference type="PANTHER" id="PTHR43000">
    <property type="entry name" value="DTDP-D-GLUCOSE 4,6-DEHYDRATASE-RELATED"/>
    <property type="match status" value="1"/>
</dbReference>
<evidence type="ECO:0000313" key="4">
    <source>
        <dbReference type="Proteomes" id="UP000724672"/>
    </source>
</evidence>
<gene>
    <name evidence="3" type="ORF">GOQ27_16410</name>
</gene>
<name>A0A942V559_9FIRM</name>
<dbReference type="Gene3D" id="3.40.50.720">
    <property type="entry name" value="NAD(P)-binding Rossmann-like Domain"/>
    <property type="match status" value="1"/>
</dbReference>
<dbReference type="InterPro" id="IPR036291">
    <property type="entry name" value="NAD(P)-bd_dom_sf"/>
</dbReference>
<reference evidence="3" key="1">
    <citation type="submission" date="2019-12" db="EMBL/GenBank/DDBJ databases">
        <title>Clostridiaceae gen. nov. sp. nov., isolated from sediment in Xinjiang, China.</title>
        <authorList>
            <person name="Zhang R."/>
        </authorList>
    </citation>
    <scope>NUCLEOTIDE SEQUENCE</scope>
    <source>
        <strain evidence="3">D2Q-11</strain>
    </source>
</reference>
<dbReference type="InterPro" id="IPR001509">
    <property type="entry name" value="Epimerase_deHydtase"/>
</dbReference>
<dbReference type="RefSeq" id="WP_203367958.1">
    <property type="nucleotide sequence ID" value="NZ_WSFT01000053.1"/>
</dbReference>
<proteinExistence type="inferred from homology"/>
<feature type="domain" description="NAD-dependent epimerase/dehydratase" evidence="2">
    <location>
        <begin position="2"/>
        <end position="242"/>
    </location>
</feature>
<protein>
    <submittedName>
        <fullName evidence="3">NAD-dependent epimerase/dehydratase family protein</fullName>
    </submittedName>
</protein>
<comment type="similarity">
    <text evidence="1">Belongs to the NAD(P)-dependent epimerase/dehydratase family.</text>
</comment>
<dbReference type="EMBL" id="WSFT01000053">
    <property type="protein sequence ID" value="MBS4540062.1"/>
    <property type="molecule type" value="Genomic_DNA"/>
</dbReference>
<dbReference type="PRINTS" id="PR01713">
    <property type="entry name" value="NUCEPIMERASE"/>
</dbReference>
<dbReference type="AlphaFoldDB" id="A0A942V559"/>
<organism evidence="3 4">
    <name type="scientific">Anaeromonas frigoriresistens</name>
    <dbReference type="NCBI Taxonomy" id="2683708"/>
    <lineage>
        <taxon>Bacteria</taxon>
        <taxon>Bacillati</taxon>
        <taxon>Bacillota</taxon>
        <taxon>Tissierellia</taxon>
        <taxon>Tissierellales</taxon>
        <taxon>Thermohalobacteraceae</taxon>
        <taxon>Anaeromonas</taxon>
    </lineage>
</organism>